<protein>
    <recommendedName>
        <fullName evidence="3">Sugar phosphate isomerase/epimerase</fullName>
    </recommendedName>
</protein>
<dbReference type="RefSeq" id="WP_115372974.1">
    <property type="nucleotide sequence ID" value="NZ_QASA01000001.1"/>
</dbReference>
<evidence type="ECO:0008006" key="3">
    <source>
        <dbReference type="Google" id="ProtNLM"/>
    </source>
</evidence>
<keyword evidence="2" id="KW-1185">Reference proteome</keyword>
<comment type="caution">
    <text evidence="1">The sequence shown here is derived from an EMBL/GenBank/DDBJ whole genome shotgun (WGS) entry which is preliminary data.</text>
</comment>
<dbReference type="OrthoDB" id="9798407at2"/>
<dbReference type="Proteomes" id="UP000253919">
    <property type="component" value="Unassembled WGS sequence"/>
</dbReference>
<dbReference type="AlphaFoldDB" id="A0A369QFN0"/>
<gene>
    <name evidence="1" type="ORF">AHMF7616_02331</name>
</gene>
<name>A0A369QFN0_9BACT</name>
<dbReference type="Gene3D" id="3.20.20.150">
    <property type="entry name" value="Divalent-metal-dependent TIM barrel enzymes"/>
    <property type="match status" value="1"/>
</dbReference>
<dbReference type="InterPro" id="IPR036237">
    <property type="entry name" value="Xyl_isomerase-like_sf"/>
</dbReference>
<proteinExistence type="predicted"/>
<dbReference type="SUPFAM" id="SSF51658">
    <property type="entry name" value="Xylose isomerase-like"/>
    <property type="match status" value="1"/>
</dbReference>
<sequence length="110" mass="12305">MQRRSFVKSVMLGATGISLNLNFGVTPAPRSLGVQLWNIREYLKKDLTGSLTKLAYLGYNPLELFGYDGTYWGKTPKEFSKTCTDLGFTIVSAHFETGRIDKAKGTLWYG</sequence>
<accession>A0A369QFN0</accession>
<reference evidence="1 2" key="1">
    <citation type="submission" date="2018-04" db="EMBL/GenBank/DDBJ databases">
        <title>Adhaeribacter sp. HMF7616 genome sequencing and assembly.</title>
        <authorList>
            <person name="Kang H."/>
            <person name="Kang J."/>
            <person name="Cha I."/>
            <person name="Kim H."/>
            <person name="Joh K."/>
        </authorList>
    </citation>
    <scope>NUCLEOTIDE SEQUENCE [LARGE SCALE GENOMIC DNA]</scope>
    <source>
        <strain evidence="1 2">HMF7616</strain>
    </source>
</reference>
<evidence type="ECO:0000313" key="2">
    <source>
        <dbReference type="Proteomes" id="UP000253919"/>
    </source>
</evidence>
<organism evidence="1 2">
    <name type="scientific">Adhaeribacter pallidiroseus</name>
    <dbReference type="NCBI Taxonomy" id="2072847"/>
    <lineage>
        <taxon>Bacteria</taxon>
        <taxon>Pseudomonadati</taxon>
        <taxon>Bacteroidota</taxon>
        <taxon>Cytophagia</taxon>
        <taxon>Cytophagales</taxon>
        <taxon>Hymenobacteraceae</taxon>
        <taxon>Adhaeribacter</taxon>
    </lineage>
</organism>
<dbReference type="EMBL" id="QASA01000001">
    <property type="protein sequence ID" value="RDC63723.1"/>
    <property type="molecule type" value="Genomic_DNA"/>
</dbReference>
<evidence type="ECO:0000313" key="1">
    <source>
        <dbReference type="EMBL" id="RDC63723.1"/>
    </source>
</evidence>